<evidence type="ECO:0000256" key="1">
    <source>
        <dbReference type="ARBA" id="ARBA00004370"/>
    </source>
</evidence>
<dbReference type="Gene3D" id="1.20.5.1030">
    <property type="entry name" value="Preprotein translocase secy subunit"/>
    <property type="match status" value="1"/>
</dbReference>
<dbReference type="Pfam" id="PF00584">
    <property type="entry name" value="SecE"/>
    <property type="match status" value="1"/>
</dbReference>
<evidence type="ECO:0000256" key="4">
    <source>
        <dbReference type="ARBA" id="ARBA00022692"/>
    </source>
</evidence>
<comment type="caution">
    <text evidence="9">Lacks conserved residue(s) required for the propagation of feature annotation.</text>
</comment>
<comment type="similarity">
    <text evidence="9">Belongs to the SecE/SEC61-gamma family.</text>
</comment>
<comment type="subunit">
    <text evidence="9">Component of the Sec protein translocase complex. Heterotrimer consisting of SecY, SecE and SecG subunits. The heterotrimers can form oligomers, although 1 heterotrimer is thought to be able to translocate proteins. Interacts with the ribosome. Interacts with SecDF, and other proteins may be involved. Interacts with SecA.</text>
</comment>
<feature type="transmembrane region" description="Helical" evidence="9">
    <location>
        <begin position="66"/>
        <end position="88"/>
    </location>
</feature>
<evidence type="ECO:0000256" key="3">
    <source>
        <dbReference type="ARBA" id="ARBA00022475"/>
    </source>
</evidence>
<keyword evidence="11" id="KW-1185">Reference proteome</keyword>
<dbReference type="PANTHER" id="PTHR33910">
    <property type="entry name" value="PROTEIN TRANSLOCASE SUBUNIT SECE"/>
    <property type="match status" value="1"/>
</dbReference>
<evidence type="ECO:0000313" key="10">
    <source>
        <dbReference type="EMBL" id="SFP75562.1"/>
    </source>
</evidence>
<evidence type="ECO:0000313" key="11">
    <source>
        <dbReference type="Proteomes" id="UP000243745"/>
    </source>
</evidence>
<keyword evidence="8 9" id="KW-0472">Membrane</keyword>
<dbReference type="PRINTS" id="PR01650">
    <property type="entry name" value="SECETRNLCASE"/>
</dbReference>
<dbReference type="InterPro" id="IPR038379">
    <property type="entry name" value="SecE_sf"/>
</dbReference>
<comment type="subcellular location">
    <subcellularLocation>
        <location evidence="1">Membrane</location>
    </subcellularLocation>
</comment>
<keyword evidence="2 9" id="KW-0813">Transport</keyword>
<dbReference type="AlphaFoldDB" id="A0A662ZKW8"/>
<dbReference type="RefSeq" id="WP_093143758.1">
    <property type="nucleotide sequence ID" value="NZ_FOXF01000071.1"/>
</dbReference>
<evidence type="ECO:0000256" key="6">
    <source>
        <dbReference type="ARBA" id="ARBA00022989"/>
    </source>
</evidence>
<dbReference type="HAMAP" id="MF_00422">
    <property type="entry name" value="SecE"/>
    <property type="match status" value="1"/>
</dbReference>
<proteinExistence type="inferred from homology"/>
<comment type="function">
    <text evidence="9">Essential subunit of the Sec protein translocation channel SecYEG. Clamps together the 2 halves of SecY. May contact the channel plug during translocation.</text>
</comment>
<dbReference type="PANTHER" id="PTHR33910:SF1">
    <property type="entry name" value="PROTEIN TRANSLOCASE SUBUNIT SECE"/>
    <property type="match status" value="1"/>
</dbReference>
<feature type="transmembrane region" description="Helical" evidence="9">
    <location>
        <begin position="34"/>
        <end position="54"/>
    </location>
</feature>
<evidence type="ECO:0000256" key="9">
    <source>
        <dbReference type="HAMAP-Rule" id="MF_00422"/>
    </source>
</evidence>
<dbReference type="GO" id="GO:0008320">
    <property type="term" value="F:protein transmembrane transporter activity"/>
    <property type="evidence" value="ECO:0007669"/>
    <property type="project" value="UniProtKB-UniRule"/>
</dbReference>
<evidence type="ECO:0000256" key="5">
    <source>
        <dbReference type="ARBA" id="ARBA00022927"/>
    </source>
</evidence>
<dbReference type="NCBIfam" id="TIGR00964">
    <property type="entry name" value="secE_bact"/>
    <property type="match status" value="1"/>
</dbReference>
<feature type="transmembrane region" description="Helical" evidence="9">
    <location>
        <begin position="122"/>
        <end position="146"/>
    </location>
</feature>
<dbReference type="GO" id="GO:0043952">
    <property type="term" value="P:protein transport by the Sec complex"/>
    <property type="evidence" value="ECO:0007669"/>
    <property type="project" value="UniProtKB-UniRule"/>
</dbReference>
<organism evidence="10 11">
    <name type="scientific">Ruminobacter amylophilus</name>
    <dbReference type="NCBI Taxonomy" id="867"/>
    <lineage>
        <taxon>Bacteria</taxon>
        <taxon>Pseudomonadati</taxon>
        <taxon>Pseudomonadota</taxon>
        <taxon>Gammaproteobacteria</taxon>
        <taxon>Aeromonadales</taxon>
        <taxon>Succinivibrionaceae</taxon>
        <taxon>Ruminobacter</taxon>
    </lineage>
</organism>
<dbReference type="GO" id="GO:0009306">
    <property type="term" value="P:protein secretion"/>
    <property type="evidence" value="ECO:0007669"/>
    <property type="project" value="UniProtKB-UniRule"/>
</dbReference>
<dbReference type="EMBL" id="FOXF01000071">
    <property type="protein sequence ID" value="SFP75562.1"/>
    <property type="molecule type" value="Genomic_DNA"/>
</dbReference>
<dbReference type="InterPro" id="IPR001901">
    <property type="entry name" value="Translocase_SecE/Sec61-g"/>
</dbReference>
<keyword evidence="6 9" id="KW-1133">Transmembrane helix</keyword>
<evidence type="ECO:0000256" key="7">
    <source>
        <dbReference type="ARBA" id="ARBA00023010"/>
    </source>
</evidence>
<gene>
    <name evidence="9" type="primary">secE</name>
    <name evidence="10" type="ORF">SAMN02910344_02229</name>
</gene>
<dbReference type="InterPro" id="IPR005807">
    <property type="entry name" value="SecE_bac"/>
</dbReference>
<keyword evidence="7 9" id="KW-0811">Translocation</keyword>
<protein>
    <recommendedName>
        <fullName evidence="9">Protein translocase subunit SecE</fullName>
    </recommendedName>
</protein>
<keyword evidence="4 9" id="KW-0812">Transmembrane</keyword>
<dbReference type="OrthoDB" id="9806365at2"/>
<sequence length="152" mass="16703">MASKAENKNPVVNASTQNVADSFLTRQISAGANASLWILSILLCAVAIFGNYYLNKEYSDVFNDSINSLLKGLGVVLVVLLAVVVALCTNKGRQGLSFAKESYTEVRRVVWPDAQKTKQVTIMVGIIAVVLSFMLWVFDLFFMFILDSVNSI</sequence>
<dbReference type="GO" id="GO:0065002">
    <property type="term" value="P:intracellular protein transmembrane transport"/>
    <property type="evidence" value="ECO:0007669"/>
    <property type="project" value="UniProtKB-UniRule"/>
</dbReference>
<evidence type="ECO:0000256" key="2">
    <source>
        <dbReference type="ARBA" id="ARBA00022448"/>
    </source>
</evidence>
<keyword evidence="3 9" id="KW-1003">Cell membrane</keyword>
<keyword evidence="5 9" id="KW-0653">Protein transport</keyword>
<dbReference type="Proteomes" id="UP000243745">
    <property type="component" value="Unassembled WGS sequence"/>
</dbReference>
<dbReference type="GO" id="GO:0005886">
    <property type="term" value="C:plasma membrane"/>
    <property type="evidence" value="ECO:0007669"/>
    <property type="project" value="UniProtKB-UniRule"/>
</dbReference>
<evidence type="ECO:0000256" key="8">
    <source>
        <dbReference type="ARBA" id="ARBA00023136"/>
    </source>
</evidence>
<reference evidence="10 11" key="1">
    <citation type="submission" date="2016-10" db="EMBL/GenBank/DDBJ databases">
        <authorList>
            <person name="Varghese N."/>
            <person name="Submissions S."/>
        </authorList>
    </citation>
    <scope>NUCLEOTIDE SEQUENCE [LARGE SCALE GENOMIC DNA]</scope>
    <source>
        <strain evidence="10 11">DSM 1361</strain>
    </source>
</reference>
<name>A0A662ZKW8_9GAMM</name>
<dbReference type="GO" id="GO:0006605">
    <property type="term" value="P:protein targeting"/>
    <property type="evidence" value="ECO:0007669"/>
    <property type="project" value="UniProtKB-UniRule"/>
</dbReference>
<accession>A0A662ZKW8</accession>